<evidence type="ECO:0007829" key="14">
    <source>
        <dbReference type="PeptideAtlas" id="A0A498LSE6"/>
    </source>
</evidence>
<evidence type="ECO:0000256" key="8">
    <source>
        <dbReference type="SAM" id="Phobius"/>
    </source>
</evidence>
<feature type="compositionally biased region" description="Gly residues" evidence="7">
    <location>
        <begin position="71"/>
        <end position="81"/>
    </location>
</feature>
<dbReference type="GO" id="GO:0007018">
    <property type="term" value="P:microtubule-based movement"/>
    <property type="evidence" value="ECO:0007669"/>
    <property type="project" value="InterPro"/>
</dbReference>
<feature type="coiled-coil region" evidence="6">
    <location>
        <begin position="400"/>
        <end position="643"/>
    </location>
</feature>
<evidence type="ECO:0000256" key="4">
    <source>
        <dbReference type="ARBA" id="ARBA00022989"/>
    </source>
</evidence>
<dbReference type="InterPro" id="IPR048335">
    <property type="entry name" value="Pellino_RING"/>
</dbReference>
<proteinExistence type="evidence at protein level"/>
<feature type="compositionally biased region" description="Basic and acidic residues" evidence="7">
    <location>
        <begin position="212"/>
        <end position="225"/>
    </location>
</feature>
<dbReference type="Proteomes" id="UP000290572">
    <property type="component" value="Unassembled WGS sequence"/>
</dbReference>
<dbReference type="Pfam" id="PF05104">
    <property type="entry name" value="Rib_recp_KP_reg"/>
    <property type="match status" value="1"/>
</dbReference>
<feature type="coiled-coil region" evidence="6">
    <location>
        <begin position="1151"/>
        <end position="1185"/>
    </location>
</feature>
<dbReference type="Pfam" id="PF04710">
    <property type="entry name" value="Pellino_FHA"/>
    <property type="match status" value="1"/>
</dbReference>
<feature type="coiled-coil region" evidence="6">
    <location>
        <begin position="342"/>
        <end position="369"/>
    </location>
</feature>
<sequence length="1653" mass="185673">MALDMADSQYLLILAPSLVIALMFLFFWLFMKETSYDEVLARQKRDLKLPPAKPDTRKKNEKKKNKKKESGGSGVGGGGGGESEEDLRDFDTSDATSPASNDEDSEVVPVSPPVAAPVLAESPSGIRERKKKEKKPKASPTAAPAAAPMVVPLTRTTPTTPPALDEPEINGSKPAVRKEQPLPLTKQSSPPQPQATPPAPTETTSKKKAKKQKSESEEHPPEVKPDLSPPVVKKEEPMIIEVEVKAKEGAAPVSTAAPPTASSGSGRRKKKQKVEPVITENSEVKLKELQASLSGLVLSDAEVVSLVSLLRGKSPNALDNWYKSAAKFEPSAQQLAEKDRLLSTLQEEVSIAKGKVKQLSQELQAEKQKTGRVESVLHEHCVAREKDIMQVKAQSYQEMQMKFQQVREQLDGQIARLQQENGILRDAVERCSTTNQMETKQTSELNKLRSECNGMMKELAETKNKLQQEELQRKSLEVNYKQNVSQLEDAKRRWEELQNYLHNVSAEREKLQAAKQELQNQLMAVESEMTSKNKEIQTLHSNLTETLIFKDQEQQKVKQLEQQVRQLLEASQHTMKPDDQLQQQAQDLLNENKTLKVQIDNLQTQLSTQATTVSHFDELQKLLAEKELQRKSLEDSLNAERSSSAGKETKMQASAIHNENLTLKTDLQSLQAQISEQAVSVDQLKQSLQQRDEKVRMVESLLESSLIQVANKEDELKAVKNEYDGLKQQLEAVQKQNTEQTMSEKTLEELQHKIQEKDEKIQSVEKSLRSAMDKESEIKKAVEDLQQQVETLNTELSQLRSRETQESNSDAKIQELHAQLTAKDQDVERLQRELEKEIQQQQQQTVSAAHSQELLTALAEKDKRVSELQEELLELRDSVELHRKKNNEHQTLLESAEAECRALLHRLLPHVPLPTNQNHQQWLQKFEMSVRESSAREVTSAPASGAGDAQALAEKLKEAEEAQKVLQKDCETYKKVLAETEGILQRLQSSVEQEETRWREKLEQSQVDLREMTQRVIALEQEVDRLSSDGDVESLRREKQHLESELERAERESATYVSEVRELKDLLTELQSKLDGSYTEAVRQNEELNLLKTQLTETLCKLETEESERQKVAGDLYKAQQSLELIQAEIIKEAGQADLIETSSLTQTEEIDRKEKMTAGLNQTVQELQELLQSVNRQLTKGNERIKHSSGWTVVTVWANYKTSQKCRGAASDRRCVGLSRYRGLMFSPGQEEHCAPTKEPVKYGELVVLGYNGSLPNGDRGRRKSRFALYKRTKANGVKPSTVHILNTPQASKAVNCKGQHSISYTLSRNQTVVVEYSHDKDTDMFQIGRSTEGPIDFVVTDTVSGGGESEDTPITQSTISRFACRVVCERNPPYTARIYAAGFDSSKNIFLGEKAAKWKNPDGHMDGLTTNGVLVMHPRGGFTEESKPGVWREISVCGDVYTLRETRSAQTRGKLVESESNVLQDGSLVDLCGATLLWRTADGLFHTPTQKHLEALRQELNAARPQCPVGLNTLAFPSMQRCSRALTSVPTQEDKQPWVYLACGHVHGYHDWGHRSERDPNAQRECPMCRAVGPYVPLWLGCEPAFYVDTGAPTYAFVPCGHVCSEKSARYWAEIPLPHGTHAFHAACPFCATQLNLAQKWAKLIFQGPVD</sequence>
<dbReference type="PANTHER" id="PTHR18864:SF1">
    <property type="entry name" value="KINECTIN"/>
    <property type="match status" value="1"/>
</dbReference>
<feature type="compositionally biased region" description="Low complexity" evidence="7">
    <location>
        <begin position="249"/>
        <end position="265"/>
    </location>
</feature>
<feature type="coiled-coil region" evidence="6">
    <location>
        <begin position="949"/>
        <end position="1108"/>
    </location>
</feature>
<evidence type="ECO:0000259" key="9">
    <source>
        <dbReference type="Pfam" id="PF04710"/>
    </source>
</evidence>
<evidence type="ECO:0000259" key="10">
    <source>
        <dbReference type="Pfam" id="PF05104"/>
    </source>
</evidence>
<dbReference type="Pfam" id="PF20723">
    <property type="entry name" value="Pellino_RING"/>
    <property type="match status" value="1"/>
</dbReference>
<keyword evidence="3" id="KW-0256">Endoplasmic reticulum</keyword>
<keyword evidence="13" id="KW-1185">Reference proteome</keyword>
<evidence type="ECO:0000256" key="7">
    <source>
        <dbReference type="SAM" id="MobiDB-lite"/>
    </source>
</evidence>
<dbReference type="EMBL" id="QBIY01013148">
    <property type="protein sequence ID" value="RXN11378.1"/>
    <property type="molecule type" value="Genomic_DNA"/>
</dbReference>
<reference evidence="12 13" key="1">
    <citation type="submission" date="2018-03" db="EMBL/GenBank/DDBJ databases">
        <title>Draft genome sequence of Rohu Carp (Labeo rohita).</title>
        <authorList>
            <person name="Das P."/>
            <person name="Kushwaha B."/>
            <person name="Joshi C.G."/>
            <person name="Kumar D."/>
            <person name="Nagpure N.S."/>
            <person name="Sahoo L."/>
            <person name="Das S.P."/>
            <person name="Bit A."/>
            <person name="Patnaik S."/>
            <person name="Meher P.K."/>
            <person name="Jayasankar P."/>
            <person name="Koringa P.G."/>
            <person name="Patel N.V."/>
            <person name="Hinsu A.T."/>
            <person name="Kumar R."/>
            <person name="Pandey M."/>
            <person name="Agarwal S."/>
            <person name="Srivastava S."/>
            <person name="Singh M."/>
            <person name="Iquebal M.A."/>
            <person name="Jaiswal S."/>
            <person name="Angadi U.B."/>
            <person name="Kumar N."/>
            <person name="Raza M."/>
            <person name="Shah T.M."/>
            <person name="Rai A."/>
            <person name="Jena J.K."/>
        </authorList>
    </citation>
    <scope>NUCLEOTIDE SEQUENCE [LARGE SCALE GENOMIC DNA]</scope>
    <source>
        <strain evidence="12">DASCIFA01</strain>
        <tissue evidence="12">Testis</tissue>
    </source>
</reference>
<keyword evidence="4 8" id="KW-1133">Transmembrane helix</keyword>
<evidence type="ECO:0000313" key="12">
    <source>
        <dbReference type="EMBL" id="RXN11378.1"/>
    </source>
</evidence>
<evidence type="ECO:0000256" key="6">
    <source>
        <dbReference type="SAM" id="Coils"/>
    </source>
</evidence>
<evidence type="ECO:0000256" key="1">
    <source>
        <dbReference type="ARBA" id="ARBA00004389"/>
    </source>
</evidence>
<dbReference type="GO" id="GO:0005789">
    <property type="term" value="C:endoplasmic reticulum membrane"/>
    <property type="evidence" value="ECO:0007669"/>
    <property type="project" value="UniProtKB-SubCell"/>
</dbReference>
<feature type="domain" description="Ribosome receptor lysine/proline rich" evidence="10">
    <location>
        <begin position="31"/>
        <end position="178"/>
    </location>
</feature>
<dbReference type="InterPro" id="IPR007794">
    <property type="entry name" value="Rib_rcpt_KP"/>
</dbReference>
<organism evidence="12 13">
    <name type="scientific">Labeo rohita</name>
    <name type="common">Indian major carp</name>
    <name type="synonym">Cyprinus rohita</name>
    <dbReference type="NCBI Taxonomy" id="84645"/>
    <lineage>
        <taxon>Eukaryota</taxon>
        <taxon>Metazoa</taxon>
        <taxon>Chordata</taxon>
        <taxon>Craniata</taxon>
        <taxon>Vertebrata</taxon>
        <taxon>Euteleostomi</taxon>
        <taxon>Actinopterygii</taxon>
        <taxon>Neopterygii</taxon>
        <taxon>Teleostei</taxon>
        <taxon>Ostariophysi</taxon>
        <taxon>Cypriniformes</taxon>
        <taxon>Cyprinidae</taxon>
        <taxon>Labeoninae</taxon>
        <taxon>Labeonini</taxon>
        <taxon>Labeo</taxon>
    </lineage>
</organism>
<evidence type="ECO:0000256" key="3">
    <source>
        <dbReference type="ARBA" id="ARBA00022824"/>
    </source>
</evidence>
<dbReference type="GO" id="GO:0015031">
    <property type="term" value="P:protein transport"/>
    <property type="evidence" value="ECO:0007669"/>
    <property type="project" value="InterPro"/>
</dbReference>
<feature type="compositionally biased region" description="Pro residues" evidence="7">
    <location>
        <begin position="190"/>
        <end position="200"/>
    </location>
</feature>
<feature type="coiled-coil region" evidence="6">
    <location>
        <begin position="667"/>
        <end position="906"/>
    </location>
</feature>
<feature type="transmembrane region" description="Helical" evidence="8">
    <location>
        <begin position="12"/>
        <end position="31"/>
    </location>
</feature>
<dbReference type="PANTHER" id="PTHR18864">
    <property type="entry name" value="KINECTIN"/>
    <property type="match status" value="1"/>
</dbReference>
<comment type="caution">
    <text evidence="12">The sequence shown here is derived from an EMBL/GenBank/DDBJ whole genome shotgun (WGS) entry which is preliminary data.</text>
</comment>
<name>A0A498LSE6_LABRO</name>
<feature type="compositionally biased region" description="Low complexity" evidence="7">
    <location>
        <begin position="138"/>
        <end position="158"/>
    </location>
</feature>
<dbReference type="InterPro" id="IPR048334">
    <property type="entry name" value="Pellino_FHA"/>
</dbReference>
<gene>
    <name evidence="12" type="ORF">ROHU_037299</name>
</gene>
<comment type="subcellular location">
    <subcellularLocation>
        <location evidence="1">Endoplasmic reticulum membrane</location>
        <topology evidence="1">Single-pass membrane protein</topology>
    </subcellularLocation>
</comment>
<evidence type="ECO:0000256" key="5">
    <source>
        <dbReference type="ARBA" id="ARBA00023136"/>
    </source>
</evidence>
<accession>A0A498LSE6</accession>
<evidence type="ECO:0000313" key="13">
    <source>
        <dbReference type="Proteomes" id="UP000290572"/>
    </source>
</evidence>
<feature type="compositionally biased region" description="Basic residues" evidence="7">
    <location>
        <begin position="128"/>
        <end position="137"/>
    </location>
</feature>
<dbReference type="STRING" id="84645.A0A498LSE6"/>
<dbReference type="Gene3D" id="1.10.287.1490">
    <property type="match status" value="1"/>
</dbReference>
<evidence type="ECO:0000256" key="2">
    <source>
        <dbReference type="ARBA" id="ARBA00022692"/>
    </source>
</evidence>
<keyword evidence="5 8" id="KW-0472">Membrane</keyword>
<keyword evidence="14" id="KW-1267">Proteomics identification</keyword>
<dbReference type="InterPro" id="IPR024854">
    <property type="entry name" value="Kinectin"/>
</dbReference>
<feature type="region of interest" description="Disordered" evidence="7">
    <location>
        <begin position="48"/>
        <end position="277"/>
    </location>
</feature>
<feature type="domain" description="Pellino RING" evidence="11">
    <location>
        <begin position="1502"/>
        <end position="1653"/>
    </location>
</feature>
<protein>
    <submittedName>
        <fullName evidence="12">Kinectin-like isoform X2</fullName>
    </submittedName>
</protein>
<feature type="compositionally biased region" description="Basic and acidic residues" evidence="7">
    <location>
        <begin position="48"/>
        <end position="58"/>
    </location>
</feature>
<feature type="compositionally biased region" description="Basic and acidic residues" evidence="7">
    <location>
        <begin position="232"/>
        <end position="248"/>
    </location>
</feature>
<dbReference type="GO" id="GO:0019894">
    <property type="term" value="F:kinesin binding"/>
    <property type="evidence" value="ECO:0007669"/>
    <property type="project" value="InterPro"/>
</dbReference>
<keyword evidence="6" id="KW-0175">Coiled coil</keyword>
<feature type="domain" description="Pellino FHA" evidence="9">
    <location>
        <begin position="1238"/>
        <end position="1497"/>
    </location>
</feature>
<keyword evidence="2 8" id="KW-0812">Transmembrane</keyword>
<evidence type="ECO:0000259" key="11">
    <source>
        <dbReference type="Pfam" id="PF20723"/>
    </source>
</evidence>